<dbReference type="Proteomes" id="UP000294685">
    <property type="component" value="Unassembled WGS sequence"/>
</dbReference>
<evidence type="ECO:0008006" key="3">
    <source>
        <dbReference type="Google" id="ProtNLM"/>
    </source>
</evidence>
<dbReference type="Gene3D" id="1.10.30.50">
    <property type="match status" value="1"/>
</dbReference>
<name>A0ABY2DSA1_9FLAO</name>
<accession>A0ABY2DSA1</accession>
<evidence type="ECO:0000313" key="2">
    <source>
        <dbReference type="Proteomes" id="UP000294685"/>
    </source>
</evidence>
<dbReference type="EMBL" id="SMLH01000004">
    <property type="protein sequence ID" value="TDE29312.1"/>
    <property type="molecule type" value="Genomic_DNA"/>
</dbReference>
<sequence>MLHLDSNSLEISNARIQHWNFFSCRTSKKITGINCATVNCKVCSSTKSHNFKSLPVIHTNLTHYLNNEILEKIICGVPLILELINNDLFSNVLSIADNNLLNNYFTATKTEKTDARFKTIHELVFDIESIFNYKYFIGLEPNKSLYSAYNLAENLNRISCTYCNRTYTTTMCSSKGEKLMRPQFDHWFPKSKYPLLAISFYNLIPSCNTCNSSVKGDIVLELQNHVHPYLNSNQNEDFEFNYIYSKRLDKYKVYIANKNSASKTFNTIKTLKIDNMYNAHIDELKDLIKIKQLYSDTYIQKIKAFFPKVMISDDEIFRLLFGTELNNIDFHKRPLSKFKSDILKELGIIK</sequence>
<gene>
    <name evidence="1" type="ORF">E0I61_09110</name>
</gene>
<comment type="caution">
    <text evidence="1">The sequence shown here is derived from an EMBL/GenBank/DDBJ whole genome shotgun (WGS) entry which is preliminary data.</text>
</comment>
<reference evidence="1 2" key="1">
    <citation type="submission" date="2019-03" db="EMBL/GenBank/DDBJ databases">
        <title>Novel species of Flavobacterium.</title>
        <authorList>
            <person name="Liu Q."/>
            <person name="Xin Y.-H."/>
        </authorList>
    </citation>
    <scope>NUCLEOTIDE SEQUENCE [LARGE SCALE GENOMIC DNA]</scope>
    <source>
        <strain evidence="1 2">LB2P22</strain>
    </source>
</reference>
<keyword evidence="2" id="KW-1185">Reference proteome</keyword>
<protein>
    <recommendedName>
        <fullName evidence="3">HNH endonuclease</fullName>
    </recommendedName>
</protein>
<proteinExistence type="predicted"/>
<organism evidence="1 2">
    <name type="scientific">Flavobacterium ranwuense</name>
    <dbReference type="NCBI Taxonomy" id="2541725"/>
    <lineage>
        <taxon>Bacteria</taxon>
        <taxon>Pseudomonadati</taxon>
        <taxon>Bacteroidota</taxon>
        <taxon>Flavobacteriia</taxon>
        <taxon>Flavobacteriales</taxon>
        <taxon>Flavobacteriaceae</taxon>
        <taxon>Flavobacterium</taxon>
    </lineage>
</organism>
<dbReference type="RefSeq" id="WP_132070854.1">
    <property type="nucleotide sequence ID" value="NZ_SMLH01000004.1"/>
</dbReference>
<evidence type="ECO:0000313" key="1">
    <source>
        <dbReference type="EMBL" id="TDE29312.1"/>
    </source>
</evidence>